<sequence>MAACRVATTCGSAPASVRFRSAKSWAHYADDSDRESALDAYRAAIELLPVFCLDLQARQQALTYGSDGLARDAAAYAIRLGRYDMAAELLEEGRAVLWCQERYI</sequence>
<proteinExistence type="predicted"/>
<evidence type="ECO:0000313" key="2">
    <source>
        <dbReference type="Proteomes" id="UP000054166"/>
    </source>
</evidence>
<dbReference type="InParanoid" id="A0A0C3BGX7"/>
<dbReference type="HOGENOM" id="CLU_2251058_0_0_1"/>
<evidence type="ECO:0000313" key="1">
    <source>
        <dbReference type="EMBL" id="KIM85553.1"/>
    </source>
</evidence>
<name>A0A0C3BGX7_PILCF</name>
<dbReference type="AlphaFoldDB" id="A0A0C3BGX7"/>
<dbReference type="Proteomes" id="UP000054166">
    <property type="component" value="Unassembled WGS sequence"/>
</dbReference>
<reference evidence="2" key="2">
    <citation type="submission" date="2015-01" db="EMBL/GenBank/DDBJ databases">
        <title>Evolutionary Origins and Diversification of the Mycorrhizal Mutualists.</title>
        <authorList>
            <consortium name="DOE Joint Genome Institute"/>
            <consortium name="Mycorrhizal Genomics Consortium"/>
            <person name="Kohler A."/>
            <person name="Kuo A."/>
            <person name="Nagy L.G."/>
            <person name="Floudas D."/>
            <person name="Copeland A."/>
            <person name="Barry K.W."/>
            <person name="Cichocki N."/>
            <person name="Veneault-Fourrey C."/>
            <person name="LaButti K."/>
            <person name="Lindquist E.A."/>
            <person name="Lipzen A."/>
            <person name="Lundell T."/>
            <person name="Morin E."/>
            <person name="Murat C."/>
            <person name="Riley R."/>
            <person name="Ohm R."/>
            <person name="Sun H."/>
            <person name="Tunlid A."/>
            <person name="Henrissat B."/>
            <person name="Grigoriev I.V."/>
            <person name="Hibbett D.S."/>
            <person name="Martin F."/>
        </authorList>
    </citation>
    <scope>NUCLEOTIDE SEQUENCE [LARGE SCALE GENOMIC DNA]</scope>
    <source>
        <strain evidence="2">F 1598</strain>
    </source>
</reference>
<keyword evidence="2" id="KW-1185">Reference proteome</keyword>
<reference evidence="1 2" key="1">
    <citation type="submission" date="2014-04" db="EMBL/GenBank/DDBJ databases">
        <authorList>
            <consortium name="DOE Joint Genome Institute"/>
            <person name="Kuo A."/>
            <person name="Tarkka M."/>
            <person name="Buscot F."/>
            <person name="Kohler A."/>
            <person name="Nagy L.G."/>
            <person name="Floudas D."/>
            <person name="Copeland A."/>
            <person name="Barry K.W."/>
            <person name="Cichocki N."/>
            <person name="Veneault-Fourrey C."/>
            <person name="LaButti K."/>
            <person name="Lindquist E.A."/>
            <person name="Lipzen A."/>
            <person name="Lundell T."/>
            <person name="Morin E."/>
            <person name="Murat C."/>
            <person name="Sun H."/>
            <person name="Tunlid A."/>
            <person name="Henrissat B."/>
            <person name="Grigoriev I.V."/>
            <person name="Hibbett D.S."/>
            <person name="Martin F."/>
            <person name="Nordberg H.P."/>
            <person name="Cantor M.N."/>
            <person name="Hua S.X."/>
        </authorList>
    </citation>
    <scope>NUCLEOTIDE SEQUENCE [LARGE SCALE GENOMIC DNA]</scope>
    <source>
        <strain evidence="1 2">F 1598</strain>
    </source>
</reference>
<dbReference type="STRING" id="765440.A0A0C3BGX7"/>
<dbReference type="OrthoDB" id="3261278at2759"/>
<protein>
    <submittedName>
        <fullName evidence="1">Uncharacterized protein</fullName>
    </submittedName>
</protein>
<organism evidence="1 2">
    <name type="scientific">Piloderma croceum (strain F 1598)</name>
    <dbReference type="NCBI Taxonomy" id="765440"/>
    <lineage>
        <taxon>Eukaryota</taxon>
        <taxon>Fungi</taxon>
        <taxon>Dikarya</taxon>
        <taxon>Basidiomycota</taxon>
        <taxon>Agaricomycotina</taxon>
        <taxon>Agaricomycetes</taxon>
        <taxon>Agaricomycetidae</taxon>
        <taxon>Atheliales</taxon>
        <taxon>Atheliaceae</taxon>
        <taxon>Piloderma</taxon>
    </lineage>
</organism>
<dbReference type="EMBL" id="KN832984">
    <property type="protein sequence ID" value="KIM85553.1"/>
    <property type="molecule type" value="Genomic_DNA"/>
</dbReference>
<gene>
    <name evidence="1" type="ORF">PILCRDRAFT_5246</name>
</gene>
<accession>A0A0C3BGX7</accession>